<dbReference type="STRING" id="3983.A0A2C9UVG4"/>
<feature type="compositionally biased region" description="Polar residues" evidence="1">
    <location>
        <begin position="111"/>
        <end position="121"/>
    </location>
</feature>
<accession>A0A2C9UVG4</accession>
<feature type="region of interest" description="Disordered" evidence="1">
    <location>
        <begin position="133"/>
        <end position="155"/>
    </location>
</feature>
<dbReference type="AlphaFoldDB" id="A0A2C9UVG4"/>
<feature type="region of interest" description="Disordered" evidence="1">
    <location>
        <begin position="102"/>
        <end position="121"/>
    </location>
</feature>
<name>A0A2C9UVG4_MANES</name>
<dbReference type="EMBL" id="CM004398">
    <property type="protein sequence ID" value="OAY35548.1"/>
    <property type="molecule type" value="Genomic_DNA"/>
</dbReference>
<evidence type="ECO:0000313" key="2">
    <source>
        <dbReference type="EMBL" id="OAY35548.1"/>
    </source>
</evidence>
<protein>
    <recommendedName>
        <fullName evidence="3">Transcriptional coactivator Hfi1/Transcriptional adapter 1</fullName>
    </recommendedName>
</protein>
<dbReference type="GO" id="GO:0006357">
    <property type="term" value="P:regulation of transcription by RNA polymerase II"/>
    <property type="evidence" value="ECO:0000318"/>
    <property type="project" value="GO_Central"/>
</dbReference>
<evidence type="ECO:0000256" key="1">
    <source>
        <dbReference type="SAM" id="MobiDB-lite"/>
    </source>
</evidence>
<proteinExistence type="predicted"/>
<dbReference type="InterPro" id="IPR024738">
    <property type="entry name" value="Hfi1/Tada1"/>
</dbReference>
<evidence type="ECO:0008006" key="3">
    <source>
        <dbReference type="Google" id="ProtNLM"/>
    </source>
</evidence>
<dbReference type="GO" id="GO:0003713">
    <property type="term" value="F:transcription coactivator activity"/>
    <property type="evidence" value="ECO:0000318"/>
    <property type="project" value="GO_Central"/>
</dbReference>
<dbReference type="PANTHER" id="PTHR21277:SF29">
    <property type="entry name" value="TRANSCRIPTIONAL REGULATOR OF RNA POLII, SAGA, SUBUNIT"/>
    <property type="match status" value="1"/>
</dbReference>
<sequence length="283" mass="31244">MLGYLRDQKYVDLLTKFLSLKVNKSDFDRLCTGTVGRENVLLHNLLLRSIIKEAQFFKTLPTKESKAKGDLSGKVPNSDFLQSPCTGRSILSACKFRDHHSTLGPHEKSHTTAFEDSVPKNQEQSTTELLSMCSRPPCSVEDGEEDDQAAGSPNICSRSPIRAPLVLYNDLASSYYMGTCQKSGELPDSNSSRKRLEHKLEMEGIKVSVDCANLLNNSLDVYLKGLMNPCIGLAGGKRAGQGQIQSVSGLKGVWPLAVELNPQTLEEEWPTQLEKVLFHASEE</sequence>
<dbReference type="Pfam" id="PF12767">
    <property type="entry name" value="SAGA-Tad1"/>
    <property type="match status" value="1"/>
</dbReference>
<reference evidence="2" key="1">
    <citation type="submission" date="2016-02" db="EMBL/GenBank/DDBJ databases">
        <title>WGS assembly of Manihot esculenta.</title>
        <authorList>
            <person name="Bredeson J.V."/>
            <person name="Prochnik S.E."/>
            <person name="Lyons J.B."/>
            <person name="Schmutz J."/>
            <person name="Grimwood J."/>
            <person name="Vrebalov J."/>
            <person name="Bart R.S."/>
            <person name="Amuge T."/>
            <person name="Ferguson M.E."/>
            <person name="Green R."/>
            <person name="Putnam N."/>
            <person name="Stites J."/>
            <person name="Rounsley S."/>
            <person name="Rokhsar D.S."/>
        </authorList>
    </citation>
    <scope>NUCLEOTIDE SEQUENCE [LARGE SCALE GENOMIC DNA]</scope>
    <source>
        <tissue evidence="2">Leaf</tissue>
    </source>
</reference>
<gene>
    <name evidence="2" type="ORF">MANES_12G110900</name>
</gene>
<dbReference type="PANTHER" id="PTHR21277">
    <property type="entry name" value="TRANSCRIPTIONAL ADAPTER 1"/>
    <property type="match status" value="1"/>
</dbReference>
<organism evidence="2">
    <name type="scientific">Manihot esculenta</name>
    <name type="common">Cassava</name>
    <name type="synonym">Jatropha manihot</name>
    <dbReference type="NCBI Taxonomy" id="3983"/>
    <lineage>
        <taxon>Eukaryota</taxon>
        <taxon>Viridiplantae</taxon>
        <taxon>Streptophyta</taxon>
        <taxon>Embryophyta</taxon>
        <taxon>Tracheophyta</taxon>
        <taxon>Spermatophyta</taxon>
        <taxon>Magnoliopsida</taxon>
        <taxon>eudicotyledons</taxon>
        <taxon>Gunneridae</taxon>
        <taxon>Pentapetalae</taxon>
        <taxon>rosids</taxon>
        <taxon>fabids</taxon>
        <taxon>Malpighiales</taxon>
        <taxon>Euphorbiaceae</taxon>
        <taxon>Crotonoideae</taxon>
        <taxon>Manihoteae</taxon>
        <taxon>Manihot</taxon>
    </lineage>
</organism>
<dbReference type="GO" id="GO:0000124">
    <property type="term" value="C:SAGA complex"/>
    <property type="evidence" value="ECO:0000318"/>
    <property type="project" value="GO_Central"/>
</dbReference>